<keyword evidence="2 7" id="KW-0349">Heme</keyword>
<dbReference type="GO" id="GO:0006979">
    <property type="term" value="P:response to oxidative stress"/>
    <property type="evidence" value="ECO:0007669"/>
    <property type="project" value="InterPro"/>
</dbReference>
<dbReference type="InterPro" id="IPR037120">
    <property type="entry name" value="Haem_peroxidase_sf_animal"/>
</dbReference>
<dbReference type="SUPFAM" id="SSF48264">
    <property type="entry name" value="Cytochrome P450"/>
    <property type="match status" value="1"/>
</dbReference>
<sequence>MAGGSLKSIIGSIRRKPSTAPDRRSDAEASAKVEKTGVVHDILHGGLKNAKFLAEALPALASGAPLDDKELLLENGVAMLQKLPPNSGLSSMVSDGFIKMLYGDLPHPSTTIAGPTAVYRRHDGGGNNPWLPEMGKAGSPYSRNVPPLKAKGPNLPDPELVYEQLLRRPDNEFRKHPSGLNRLFFSFATIVIHECFQTNRQNQWINETSHYVDLSTLYGNTEKEQVRVRTYNNGTIYPDSIASERILLMPPGVVALAVLLSRNHNAIVANLLSINEKGKYKDWDSLDEEGKKWQDNDLFQLGRNINVGFFATVVLKDYVAAILNTPRADSVWSLDLGKEIKSGGTRVERGTGNVVSVEFAVLYHWHAALSHADAEWMEELLRENLPELGSIHDMTPALFKKVLMQEGHKLMKTQPREWTFGGLKRDENGRFDDVQLAELIKDCIEEPAHAFGAHGTPASLKVVDIMGQLQAREIFNVCTLNEFRSYLNLKPYDSFEAWCEDKDTARAAELLYSHIDNLELYPGLMAECTKPPVAGSGVCPGQTTGRGILDDAVALVRGDRFLSYDFNSNTLTNWGASKLADIPGGAYGGMLPKLIFGGLPTNFTGTSAYALLPFYTPEAVSEILKGNKVVNKYDLRRPALENQPAVVYTFDACKKVLLDRDNFRTLTNEPRHVAPLFFDEGFEASVRSYIAAETAESIRTCSLKYGGTRRSIDVVRDVTNIVPVTWLARRLALPIKSVKTPRGLLTLPELFEAYTAIFEYQSFNILPINEWGLREGYEKGAPILKQIIEAHLSTQQGIKEKFVDWVEKGTAYEVHAEADKLYHALNATKRSPTELSDDLIRLTAPMAGVLTQQASLLVDLFLSEGYESYKARIVALAQRPDSDAAATAELENFVYEGMRHAGVVPALPRVASQDTVIPDGARGDIAIKANQTVLVATAVAAMDASAFPDPEKITVGGGGAALAGTAAKANYDLIVGPHLTPVLAPAIAAMLKEIFKLPNVRRAAGRRGHFTTVDNEVAGLKTRKYLDGSARESVFPTSLLLEYDEGAVSAPAAANGVAANGVVTNGHAATNGTTNGAAAGRYGAPAGTGTVDAGVANGTQFTDAPEQQT</sequence>
<feature type="binding site" description="axial binding residue" evidence="7">
    <location>
        <position position="366"/>
    </location>
    <ligand>
        <name>heme b</name>
        <dbReference type="ChEBI" id="CHEBI:60344"/>
    </ligand>
    <ligandPart>
        <name>Fe</name>
        <dbReference type="ChEBI" id="CHEBI:18248"/>
    </ligandPart>
</feature>
<dbReference type="InterPro" id="IPR050783">
    <property type="entry name" value="Oxylipin_biosynth_metab"/>
</dbReference>
<dbReference type="InterPro" id="IPR019791">
    <property type="entry name" value="Haem_peroxidase_animal"/>
</dbReference>
<keyword evidence="4" id="KW-0223">Dioxygenase</keyword>
<feature type="region of interest" description="Disordered" evidence="8">
    <location>
        <begin position="1085"/>
        <end position="1109"/>
    </location>
</feature>
<evidence type="ECO:0000256" key="2">
    <source>
        <dbReference type="ARBA" id="ARBA00022617"/>
    </source>
</evidence>
<dbReference type="AlphaFoldDB" id="A0A6J3LUY5"/>
<dbReference type="PROSITE" id="PS50292">
    <property type="entry name" value="PEROXIDASE_3"/>
    <property type="match status" value="1"/>
</dbReference>
<dbReference type="GO" id="GO:0005506">
    <property type="term" value="F:iron ion binding"/>
    <property type="evidence" value="ECO:0007669"/>
    <property type="project" value="InterPro"/>
</dbReference>
<dbReference type="GO" id="GO:0004601">
    <property type="term" value="F:peroxidase activity"/>
    <property type="evidence" value="ECO:0007669"/>
    <property type="project" value="InterPro"/>
</dbReference>
<accession>A0A6J3LUY5</accession>
<reference evidence="10" key="2">
    <citation type="submission" date="2020-04" db="EMBL/GenBank/DDBJ databases">
        <authorList>
            <consortium name="NCBI Genome Project"/>
        </authorList>
    </citation>
    <scope>NUCLEOTIDE SEQUENCE</scope>
    <source>
        <strain evidence="10">CBS 342.82</strain>
    </source>
</reference>
<keyword evidence="5" id="KW-0560">Oxidoreductase</keyword>
<dbReference type="GO" id="GO:0006631">
    <property type="term" value="P:fatty acid metabolic process"/>
    <property type="evidence" value="ECO:0007669"/>
    <property type="project" value="UniProtKB-ARBA"/>
</dbReference>
<dbReference type="Pfam" id="PF03098">
    <property type="entry name" value="An_peroxidase"/>
    <property type="match status" value="2"/>
</dbReference>
<reference evidence="10" key="3">
    <citation type="submission" date="2025-08" db="UniProtKB">
        <authorList>
            <consortium name="RefSeq"/>
        </authorList>
    </citation>
    <scope>IDENTIFICATION</scope>
    <source>
        <strain evidence="10">CBS 342.82</strain>
    </source>
</reference>
<dbReference type="CDD" id="cd09817">
    <property type="entry name" value="linoleate_diol_synthase_like"/>
    <property type="match status" value="1"/>
</dbReference>
<dbReference type="PANTHER" id="PTHR11903">
    <property type="entry name" value="PROSTAGLANDIN G/H SYNTHASE"/>
    <property type="match status" value="1"/>
</dbReference>
<dbReference type="RefSeq" id="XP_033456519.1">
    <property type="nucleotide sequence ID" value="XM_033602674.1"/>
</dbReference>
<dbReference type="SUPFAM" id="SSF48113">
    <property type="entry name" value="Heme-dependent peroxidases"/>
    <property type="match status" value="1"/>
</dbReference>
<keyword evidence="3 7" id="KW-0479">Metal-binding</keyword>
<dbReference type="GO" id="GO:0016705">
    <property type="term" value="F:oxidoreductase activity, acting on paired donors, with incorporation or reduction of molecular oxygen"/>
    <property type="evidence" value="ECO:0007669"/>
    <property type="project" value="InterPro"/>
</dbReference>
<reference evidence="10" key="1">
    <citation type="submission" date="2020-01" db="EMBL/GenBank/DDBJ databases">
        <authorList>
            <consortium name="DOE Joint Genome Institute"/>
            <person name="Haridas S."/>
            <person name="Albert R."/>
            <person name="Binder M."/>
            <person name="Bloem J."/>
            <person name="Labutti K."/>
            <person name="Salamov A."/>
            <person name="Andreopoulos B."/>
            <person name="Baker S.E."/>
            <person name="Barry K."/>
            <person name="Bills G."/>
            <person name="Bluhm B.H."/>
            <person name="Cannon C."/>
            <person name="Castanera R."/>
            <person name="Culley D.E."/>
            <person name="Daum C."/>
            <person name="Ezra D."/>
            <person name="Gonzalez J.B."/>
            <person name="Henrissat B."/>
            <person name="Kuo A."/>
            <person name="Liang C."/>
            <person name="Lipzen A."/>
            <person name="Lutzoni F."/>
            <person name="Magnuson J."/>
            <person name="Mondo S."/>
            <person name="Nolan M."/>
            <person name="Ohm R."/>
            <person name="Pangilinan J."/>
            <person name="Park H.-J."/>
            <person name="Ramirez L."/>
            <person name="Alfaro M."/>
            <person name="Sun H."/>
            <person name="Tritt A."/>
            <person name="Yoshinaga Y."/>
            <person name="Zwiers L.-H."/>
            <person name="Turgeon B.G."/>
            <person name="Goodwin S.B."/>
            <person name="Spatafora J.W."/>
            <person name="Crous P.W."/>
            <person name="Grigoriev I.V."/>
        </authorList>
    </citation>
    <scope>NUCLEOTIDE SEQUENCE</scope>
    <source>
        <strain evidence="10">CBS 342.82</strain>
    </source>
</reference>
<evidence type="ECO:0000256" key="6">
    <source>
        <dbReference type="ARBA" id="ARBA00023004"/>
    </source>
</evidence>
<dbReference type="InterPro" id="IPR036396">
    <property type="entry name" value="Cyt_P450_sf"/>
</dbReference>
<feature type="region of interest" description="Disordered" evidence="8">
    <location>
        <begin position="1"/>
        <end position="32"/>
    </location>
</feature>
<dbReference type="GeneID" id="54360474"/>
<name>A0A6J3LUY5_9PEZI</name>
<dbReference type="InterPro" id="IPR034812">
    <property type="entry name" value="Ppo-like_N"/>
</dbReference>
<keyword evidence="9" id="KW-1185">Reference proteome</keyword>
<evidence type="ECO:0000256" key="1">
    <source>
        <dbReference type="ARBA" id="ARBA00011881"/>
    </source>
</evidence>
<dbReference type="Gene3D" id="1.10.640.10">
    <property type="entry name" value="Haem peroxidase domain superfamily, animal type"/>
    <property type="match status" value="1"/>
</dbReference>
<gene>
    <name evidence="10" type="ORF">K489DRAFT_362926</name>
</gene>
<dbReference type="Pfam" id="PF00067">
    <property type="entry name" value="p450"/>
    <property type="match status" value="1"/>
</dbReference>
<feature type="compositionally biased region" description="Basic and acidic residues" evidence="8">
    <location>
        <begin position="21"/>
        <end position="32"/>
    </location>
</feature>
<evidence type="ECO:0000256" key="8">
    <source>
        <dbReference type="SAM" id="MobiDB-lite"/>
    </source>
</evidence>
<dbReference type="InterPro" id="IPR010255">
    <property type="entry name" value="Haem_peroxidase_sf"/>
</dbReference>
<organism evidence="10">
    <name type="scientific">Dissoconium aciculare CBS 342.82</name>
    <dbReference type="NCBI Taxonomy" id="1314786"/>
    <lineage>
        <taxon>Eukaryota</taxon>
        <taxon>Fungi</taxon>
        <taxon>Dikarya</taxon>
        <taxon>Ascomycota</taxon>
        <taxon>Pezizomycotina</taxon>
        <taxon>Dothideomycetes</taxon>
        <taxon>Dothideomycetidae</taxon>
        <taxon>Mycosphaerellales</taxon>
        <taxon>Dissoconiaceae</taxon>
        <taxon>Dissoconium</taxon>
    </lineage>
</organism>
<keyword evidence="6 7" id="KW-0408">Iron</keyword>
<dbReference type="OrthoDB" id="823504at2759"/>
<dbReference type="PANTHER" id="PTHR11903:SF37">
    <property type="entry name" value="PSI-PRODUCING OXYGENASE A"/>
    <property type="match status" value="1"/>
</dbReference>
<dbReference type="Gene3D" id="1.10.630.10">
    <property type="entry name" value="Cytochrome P450"/>
    <property type="match status" value="1"/>
</dbReference>
<dbReference type="InterPro" id="IPR001128">
    <property type="entry name" value="Cyt_P450"/>
</dbReference>
<evidence type="ECO:0000256" key="4">
    <source>
        <dbReference type="ARBA" id="ARBA00022964"/>
    </source>
</evidence>
<evidence type="ECO:0000313" key="9">
    <source>
        <dbReference type="Proteomes" id="UP000504637"/>
    </source>
</evidence>
<dbReference type="GO" id="GO:0020037">
    <property type="term" value="F:heme binding"/>
    <property type="evidence" value="ECO:0007669"/>
    <property type="project" value="InterPro"/>
</dbReference>
<evidence type="ECO:0000256" key="3">
    <source>
        <dbReference type="ARBA" id="ARBA00022723"/>
    </source>
</evidence>
<evidence type="ECO:0000256" key="7">
    <source>
        <dbReference type="PIRSR" id="PIRSR619791-2"/>
    </source>
</evidence>
<dbReference type="GO" id="GO:0051213">
    <property type="term" value="F:dioxygenase activity"/>
    <property type="evidence" value="ECO:0007669"/>
    <property type="project" value="UniProtKB-KW"/>
</dbReference>
<comment type="subunit">
    <text evidence="1">Homotetramer.</text>
</comment>
<evidence type="ECO:0000256" key="5">
    <source>
        <dbReference type="ARBA" id="ARBA00023002"/>
    </source>
</evidence>
<feature type="compositionally biased region" description="Polar residues" evidence="8">
    <location>
        <begin position="1097"/>
        <end position="1109"/>
    </location>
</feature>
<proteinExistence type="predicted"/>
<evidence type="ECO:0000313" key="10">
    <source>
        <dbReference type="RefSeq" id="XP_033456519.1"/>
    </source>
</evidence>
<protein>
    <submittedName>
        <fullName evidence="10">Linoleate diol synthase</fullName>
    </submittedName>
</protein>
<dbReference type="Proteomes" id="UP000504637">
    <property type="component" value="Unplaced"/>
</dbReference>
<dbReference type="GO" id="GO:0004497">
    <property type="term" value="F:monooxygenase activity"/>
    <property type="evidence" value="ECO:0007669"/>
    <property type="project" value="InterPro"/>
</dbReference>